<dbReference type="Proteomes" id="UP000266841">
    <property type="component" value="Unassembled WGS sequence"/>
</dbReference>
<dbReference type="OrthoDB" id="5673at2759"/>
<dbReference type="eggNOG" id="ENOG502RWUQ">
    <property type="taxonomic scope" value="Eukaryota"/>
</dbReference>
<dbReference type="EMBL" id="AGNL01036657">
    <property type="protein sequence ID" value="EJK53951.1"/>
    <property type="molecule type" value="Genomic_DNA"/>
</dbReference>
<accession>K0RYK6</accession>
<organism evidence="2 3">
    <name type="scientific">Thalassiosira oceanica</name>
    <name type="common">Marine diatom</name>
    <dbReference type="NCBI Taxonomy" id="159749"/>
    <lineage>
        <taxon>Eukaryota</taxon>
        <taxon>Sar</taxon>
        <taxon>Stramenopiles</taxon>
        <taxon>Ochrophyta</taxon>
        <taxon>Bacillariophyta</taxon>
        <taxon>Coscinodiscophyceae</taxon>
        <taxon>Thalassiosirophycidae</taxon>
        <taxon>Thalassiosirales</taxon>
        <taxon>Thalassiosiraceae</taxon>
        <taxon>Thalassiosira</taxon>
    </lineage>
</organism>
<evidence type="ECO:0000313" key="2">
    <source>
        <dbReference type="EMBL" id="EJK53951.1"/>
    </source>
</evidence>
<reference evidence="2 3" key="1">
    <citation type="journal article" date="2012" name="Genome Biol.">
        <title>Genome and low-iron response of an oceanic diatom adapted to chronic iron limitation.</title>
        <authorList>
            <person name="Lommer M."/>
            <person name="Specht M."/>
            <person name="Roy A.S."/>
            <person name="Kraemer L."/>
            <person name="Andreson R."/>
            <person name="Gutowska M.A."/>
            <person name="Wolf J."/>
            <person name="Bergner S.V."/>
            <person name="Schilhabel M.B."/>
            <person name="Klostermeier U.C."/>
            <person name="Beiko R.G."/>
            <person name="Rosenstiel P."/>
            <person name="Hippler M."/>
            <person name="Laroche J."/>
        </authorList>
    </citation>
    <scope>NUCLEOTIDE SEQUENCE [LARGE SCALE GENOMIC DNA]</scope>
    <source>
        <strain evidence="2 3">CCMP1005</strain>
    </source>
</reference>
<feature type="region of interest" description="Disordered" evidence="1">
    <location>
        <begin position="1"/>
        <end position="26"/>
    </location>
</feature>
<proteinExistence type="predicted"/>
<feature type="region of interest" description="Disordered" evidence="1">
    <location>
        <begin position="42"/>
        <end position="78"/>
    </location>
</feature>
<feature type="compositionally biased region" description="Basic and acidic residues" evidence="1">
    <location>
        <begin position="42"/>
        <end position="54"/>
    </location>
</feature>
<evidence type="ECO:0000313" key="3">
    <source>
        <dbReference type="Proteomes" id="UP000266841"/>
    </source>
</evidence>
<keyword evidence="3" id="KW-1185">Reference proteome</keyword>
<name>K0RYK6_THAOC</name>
<feature type="non-terminal residue" evidence="2">
    <location>
        <position position="1"/>
    </location>
</feature>
<dbReference type="AlphaFoldDB" id="K0RYK6"/>
<sequence length="166" mass="16955">RPPLPRARTPAHGAGGPDGQREPAAGAVELLRPARDGDCRRLREEGGCRGDGRGRGLPGGEGGIGAVRPPRAGVGEGATWDRTASIRVSGRTVCRASSVITIHSPECAVLIEEGSVGLGQLFRHLDRLPTFRLLDAGRSDADGGGDGAGGEERDRGFGGGCGGRTS</sequence>
<feature type="compositionally biased region" description="Gly residues" evidence="1">
    <location>
        <begin position="157"/>
        <end position="166"/>
    </location>
</feature>
<feature type="region of interest" description="Disordered" evidence="1">
    <location>
        <begin position="136"/>
        <end position="166"/>
    </location>
</feature>
<comment type="caution">
    <text evidence="2">The sequence shown here is derived from an EMBL/GenBank/DDBJ whole genome shotgun (WGS) entry which is preliminary data.</text>
</comment>
<evidence type="ECO:0000256" key="1">
    <source>
        <dbReference type="SAM" id="MobiDB-lite"/>
    </source>
</evidence>
<protein>
    <submittedName>
        <fullName evidence="2">Uncharacterized protein</fullName>
    </submittedName>
</protein>
<gene>
    <name evidence="2" type="ORF">THAOC_26511</name>
</gene>
<feature type="compositionally biased region" description="Gly residues" evidence="1">
    <location>
        <begin position="55"/>
        <end position="65"/>
    </location>
</feature>